<accession>A0ACB8VUP9</accession>
<sequence>MSSKEEVVVSEDHWNRIQAIPYNRPQVVESKPQYQRFKGENKLEKARRKEFRKRMKLEEQAKEEHRNMLAAEEKENKAVIEISGERRRVAEEQERQSEEELRRRHEAALRQEQEKDRQRQLSNTALADHHTEQIRKNKQLREEERQQEREERDRLRGLDELHAQELRHQAGKEAELKKIKLKHHLEEISRTNLCREREAQKLNMEEEKRKRVEFDMNKKLQQRNKCQAEQFRKCQIPKEIVADRLAVTIKEQDASTRLREEVKLSKTVAEQEAKVAKQQQEMEEKAAAMLKSISAHREANMQEKEEHQNNLDWLQNQKESHRLSTAQTRSMKQHLNRKKLDLSYKETDVVEETITCLPFTSDKGKKLVYGEAVSMGLHYILQHFDVPGTYARILFVDFSSMFNTIILTSSAPD</sequence>
<keyword evidence="2" id="KW-1185">Reference proteome</keyword>
<proteinExistence type="predicted"/>
<comment type="caution">
    <text evidence="1">The sequence shown here is derived from an EMBL/GenBank/DDBJ whole genome shotgun (WGS) entry which is preliminary data.</text>
</comment>
<name>A0ACB8VUP9_9TELE</name>
<evidence type="ECO:0000313" key="2">
    <source>
        <dbReference type="Proteomes" id="UP000831701"/>
    </source>
</evidence>
<evidence type="ECO:0000313" key="1">
    <source>
        <dbReference type="EMBL" id="KAI3359435.1"/>
    </source>
</evidence>
<reference evidence="1" key="1">
    <citation type="submission" date="2022-04" db="EMBL/GenBank/DDBJ databases">
        <title>Jade perch genome.</title>
        <authorList>
            <person name="Chao B."/>
        </authorList>
    </citation>
    <scope>NUCLEOTIDE SEQUENCE</scope>
    <source>
        <strain evidence="1">CB-2022</strain>
    </source>
</reference>
<dbReference type="EMBL" id="CM041547">
    <property type="protein sequence ID" value="KAI3359435.1"/>
    <property type="molecule type" value="Genomic_DNA"/>
</dbReference>
<gene>
    <name evidence="1" type="ORF">L3Q82_002933</name>
</gene>
<dbReference type="Proteomes" id="UP000831701">
    <property type="component" value="Chromosome 17"/>
</dbReference>
<organism evidence="1 2">
    <name type="scientific">Scortum barcoo</name>
    <name type="common">barcoo grunter</name>
    <dbReference type="NCBI Taxonomy" id="214431"/>
    <lineage>
        <taxon>Eukaryota</taxon>
        <taxon>Metazoa</taxon>
        <taxon>Chordata</taxon>
        <taxon>Craniata</taxon>
        <taxon>Vertebrata</taxon>
        <taxon>Euteleostomi</taxon>
        <taxon>Actinopterygii</taxon>
        <taxon>Neopterygii</taxon>
        <taxon>Teleostei</taxon>
        <taxon>Neoteleostei</taxon>
        <taxon>Acanthomorphata</taxon>
        <taxon>Eupercaria</taxon>
        <taxon>Centrarchiformes</taxon>
        <taxon>Terapontoidei</taxon>
        <taxon>Terapontidae</taxon>
        <taxon>Scortum</taxon>
    </lineage>
</organism>
<protein>
    <submittedName>
        <fullName evidence="1">Uncharacterized protein</fullName>
    </submittedName>
</protein>